<evidence type="ECO:0000256" key="1">
    <source>
        <dbReference type="SAM" id="MobiDB-lite"/>
    </source>
</evidence>
<protein>
    <submittedName>
        <fullName evidence="2">Uncharacterized protein</fullName>
    </submittedName>
</protein>
<feature type="compositionally biased region" description="Polar residues" evidence="1">
    <location>
        <begin position="44"/>
        <end position="63"/>
    </location>
</feature>
<dbReference type="Proteomes" id="UP001292094">
    <property type="component" value="Unassembled WGS sequence"/>
</dbReference>
<evidence type="ECO:0000313" key="2">
    <source>
        <dbReference type="EMBL" id="KAK4300285.1"/>
    </source>
</evidence>
<gene>
    <name evidence="2" type="ORF">Pmani_027514</name>
</gene>
<organism evidence="2 3">
    <name type="scientific">Petrolisthes manimaculis</name>
    <dbReference type="NCBI Taxonomy" id="1843537"/>
    <lineage>
        <taxon>Eukaryota</taxon>
        <taxon>Metazoa</taxon>
        <taxon>Ecdysozoa</taxon>
        <taxon>Arthropoda</taxon>
        <taxon>Crustacea</taxon>
        <taxon>Multicrustacea</taxon>
        <taxon>Malacostraca</taxon>
        <taxon>Eumalacostraca</taxon>
        <taxon>Eucarida</taxon>
        <taxon>Decapoda</taxon>
        <taxon>Pleocyemata</taxon>
        <taxon>Anomura</taxon>
        <taxon>Galatheoidea</taxon>
        <taxon>Porcellanidae</taxon>
        <taxon>Petrolisthes</taxon>
    </lineage>
</organism>
<feature type="region of interest" description="Disordered" evidence="1">
    <location>
        <begin position="1"/>
        <end position="89"/>
    </location>
</feature>
<dbReference type="EMBL" id="JAWZYT010003086">
    <property type="protein sequence ID" value="KAK4300285.1"/>
    <property type="molecule type" value="Genomic_DNA"/>
</dbReference>
<name>A0AAE1P196_9EUCA</name>
<keyword evidence="3" id="KW-1185">Reference proteome</keyword>
<accession>A0AAE1P196</accession>
<dbReference type="AlphaFoldDB" id="A0AAE1P196"/>
<feature type="compositionally biased region" description="Basic residues" evidence="1">
    <location>
        <begin position="15"/>
        <end position="40"/>
    </location>
</feature>
<comment type="caution">
    <text evidence="2">The sequence shown here is derived from an EMBL/GenBank/DDBJ whole genome shotgun (WGS) entry which is preliminary data.</text>
</comment>
<evidence type="ECO:0000313" key="3">
    <source>
        <dbReference type="Proteomes" id="UP001292094"/>
    </source>
</evidence>
<reference evidence="2" key="1">
    <citation type="submission" date="2023-11" db="EMBL/GenBank/DDBJ databases">
        <title>Genome assemblies of two species of porcelain crab, Petrolisthes cinctipes and Petrolisthes manimaculis (Anomura: Porcellanidae).</title>
        <authorList>
            <person name="Angst P."/>
        </authorList>
    </citation>
    <scope>NUCLEOTIDE SEQUENCE</scope>
    <source>
        <strain evidence="2">PB745_02</strain>
        <tissue evidence="2">Gill</tissue>
    </source>
</reference>
<proteinExistence type="predicted"/>
<feature type="compositionally biased region" description="Low complexity" evidence="1">
    <location>
        <begin position="64"/>
        <end position="76"/>
    </location>
</feature>
<sequence length="89" mass="10130">MGSIRRMLGQSSRRPTTKRSKSRSSQRSSRSHRSSRRRKTPSSNTLAVTTQPHLQCLSSLPSINTPDNYTTTGNNNNDDDNRLRYTFCN</sequence>